<proteinExistence type="predicted"/>
<evidence type="ECO:0000313" key="1">
    <source>
        <dbReference type="EMBL" id="QEE31040.1"/>
    </source>
</evidence>
<name>A0A5B9EJH3_9BACT</name>
<organism evidence="1 2">
    <name type="scientific">Terriglobus albidus</name>
    <dbReference type="NCBI Taxonomy" id="1592106"/>
    <lineage>
        <taxon>Bacteria</taxon>
        <taxon>Pseudomonadati</taxon>
        <taxon>Acidobacteriota</taxon>
        <taxon>Terriglobia</taxon>
        <taxon>Terriglobales</taxon>
        <taxon>Acidobacteriaceae</taxon>
        <taxon>Terriglobus</taxon>
    </lineage>
</organism>
<accession>A0A5B9EJH3</accession>
<dbReference type="OrthoDB" id="8139367at2"/>
<dbReference type="Proteomes" id="UP000321820">
    <property type="component" value="Chromosome"/>
</dbReference>
<gene>
    <name evidence="1" type="ORF">FTW19_25370</name>
</gene>
<dbReference type="AlphaFoldDB" id="A0A5B9EJH3"/>
<evidence type="ECO:0000313" key="2">
    <source>
        <dbReference type="Proteomes" id="UP000321820"/>
    </source>
</evidence>
<protein>
    <submittedName>
        <fullName evidence="1">Uncharacterized protein</fullName>
    </submittedName>
</protein>
<dbReference type="KEGG" id="talb:FTW19_25370"/>
<dbReference type="RefSeq" id="WP_147650334.1">
    <property type="nucleotide sequence ID" value="NZ_CP042806.1"/>
</dbReference>
<reference evidence="1 2" key="1">
    <citation type="submission" date="2019-08" db="EMBL/GenBank/DDBJ databases">
        <title>Complete genome sequence of Terriglobus albidus strain ORNL.</title>
        <authorList>
            <person name="Podar M."/>
        </authorList>
    </citation>
    <scope>NUCLEOTIDE SEQUENCE [LARGE SCALE GENOMIC DNA]</scope>
    <source>
        <strain evidence="1 2">ORNL</strain>
    </source>
</reference>
<dbReference type="EMBL" id="CP042806">
    <property type="protein sequence ID" value="QEE31040.1"/>
    <property type="molecule type" value="Genomic_DNA"/>
</dbReference>
<sequence length="83" mass="9302">MSRSESPTTRPGYLNRNKQRVIGKAAWVDSNAPNQNTYKLRCERHACGFEYGADGIDIHKRKCPRCQDGKPGQPAPETLPALF</sequence>
<keyword evidence="2" id="KW-1185">Reference proteome</keyword>